<name>A0A0U5EDY2_9GAMM</name>
<sequence length="98" mass="10493">MMLHITPLTLCQQSKTGLTLTYPLRADLSWPAVGQQFEHPYVTDAANTVAGDHAAVIAQGAVPFIIDFQHFTSFAIGNLNKGATAFCMAEVRGDGTVN</sequence>
<evidence type="ECO:0000313" key="1">
    <source>
        <dbReference type="EMBL" id="CUU25725.1"/>
    </source>
</evidence>
<geneLocation type="plasmid" evidence="2">
    <name>pEM01</name>
</geneLocation>
<gene>
    <name evidence="1" type="ORF">EM595_p0025</name>
</gene>
<organism evidence="1 2">
    <name type="scientific">Duffyella gerundensis</name>
    <dbReference type="NCBI Taxonomy" id="1619313"/>
    <lineage>
        <taxon>Bacteria</taxon>
        <taxon>Pseudomonadati</taxon>
        <taxon>Pseudomonadota</taxon>
        <taxon>Gammaproteobacteria</taxon>
        <taxon>Enterobacterales</taxon>
        <taxon>Erwiniaceae</taxon>
        <taxon>Duffyella</taxon>
    </lineage>
</organism>
<keyword evidence="2" id="KW-1185">Reference proteome</keyword>
<proteinExistence type="predicted"/>
<accession>A0A0U5EDY2</accession>
<dbReference type="KEGG" id="ege:EM595_p0025"/>
<protein>
    <submittedName>
        <fullName evidence="1">Uncharacterized protein</fullName>
    </submittedName>
</protein>
<evidence type="ECO:0000313" key="2">
    <source>
        <dbReference type="Proteomes" id="UP000059419"/>
    </source>
</evidence>
<dbReference type="EMBL" id="LN907828">
    <property type="protein sequence ID" value="CUU25725.1"/>
    <property type="molecule type" value="Genomic_DNA"/>
</dbReference>
<dbReference type="Proteomes" id="UP000059419">
    <property type="component" value="Plasmid pEM01"/>
</dbReference>
<reference evidence="2" key="1">
    <citation type="submission" date="2015-11" db="EMBL/GenBank/DDBJ databases">
        <authorList>
            <person name="Blom J."/>
        </authorList>
    </citation>
    <scope>NUCLEOTIDE SEQUENCE [LARGE SCALE GENOMIC DNA]</scope>
    <source>
        <plasmid evidence="2">pEM01</plasmid>
    </source>
</reference>
<dbReference type="AlphaFoldDB" id="A0A0U5EDY2"/>